<dbReference type="OrthoDB" id="29072at2759"/>
<dbReference type="InterPro" id="IPR036181">
    <property type="entry name" value="MIT_dom_sf"/>
</dbReference>
<dbReference type="EMBL" id="ML004646">
    <property type="protein sequence ID" value="RKP28717.1"/>
    <property type="molecule type" value="Genomic_DNA"/>
</dbReference>
<sequence>MSETSEFLNKSIDLVQKAIEADTATRYKEAYKLYYNGLDYLMLALKYEKNQKIKELIKSKFTEYLTRAEQLKEHLE</sequence>
<dbReference type="SMART" id="SM00745">
    <property type="entry name" value="MIT"/>
    <property type="match status" value="1"/>
</dbReference>
<dbReference type="Proteomes" id="UP000268321">
    <property type="component" value="Unassembled WGS sequence"/>
</dbReference>
<keyword evidence="3" id="KW-1185">Reference proteome</keyword>
<proteinExistence type="predicted"/>
<dbReference type="SUPFAM" id="SSF116846">
    <property type="entry name" value="MIT domain"/>
    <property type="match status" value="1"/>
</dbReference>
<evidence type="ECO:0000313" key="2">
    <source>
        <dbReference type="EMBL" id="RKP28717.1"/>
    </source>
</evidence>
<organism evidence="2 3">
    <name type="scientific">Metschnikowia bicuspidata</name>
    <dbReference type="NCBI Taxonomy" id="27322"/>
    <lineage>
        <taxon>Eukaryota</taxon>
        <taxon>Fungi</taxon>
        <taxon>Dikarya</taxon>
        <taxon>Ascomycota</taxon>
        <taxon>Saccharomycotina</taxon>
        <taxon>Pichiomycetes</taxon>
        <taxon>Metschnikowiaceae</taxon>
        <taxon>Metschnikowia</taxon>
    </lineage>
</organism>
<accession>A0A4P9Z7R2</accession>
<feature type="non-terminal residue" evidence="2">
    <location>
        <position position="76"/>
    </location>
</feature>
<gene>
    <name evidence="2" type="ORF">METBISCDRAFT_20281</name>
</gene>
<name>A0A4P9Z7R2_9ASCO</name>
<evidence type="ECO:0000313" key="3">
    <source>
        <dbReference type="Proteomes" id="UP000268321"/>
    </source>
</evidence>
<dbReference type="Gene3D" id="1.20.58.80">
    <property type="entry name" value="Phosphotransferase system, lactose/cellobiose-type IIA subunit"/>
    <property type="match status" value="1"/>
</dbReference>
<dbReference type="Pfam" id="PF04212">
    <property type="entry name" value="MIT"/>
    <property type="match status" value="1"/>
</dbReference>
<protein>
    <submittedName>
        <fullName evidence="2">Stractural insight into the interaction between Escrt-Iii and Vps4</fullName>
    </submittedName>
</protein>
<reference evidence="3" key="1">
    <citation type="journal article" date="2018" name="Nat. Microbiol.">
        <title>Leveraging single-cell genomics to expand the fungal tree of life.</title>
        <authorList>
            <person name="Ahrendt S.R."/>
            <person name="Quandt C.A."/>
            <person name="Ciobanu D."/>
            <person name="Clum A."/>
            <person name="Salamov A."/>
            <person name="Andreopoulos B."/>
            <person name="Cheng J.F."/>
            <person name="Woyke T."/>
            <person name="Pelin A."/>
            <person name="Henrissat B."/>
            <person name="Reynolds N.K."/>
            <person name="Benny G.L."/>
            <person name="Smith M.E."/>
            <person name="James T.Y."/>
            <person name="Grigoriev I.V."/>
        </authorList>
    </citation>
    <scope>NUCLEOTIDE SEQUENCE [LARGE SCALE GENOMIC DNA]</scope>
    <source>
        <strain evidence="3">Baker2002</strain>
    </source>
</reference>
<dbReference type="InterPro" id="IPR007330">
    <property type="entry name" value="MIT_dom"/>
</dbReference>
<evidence type="ECO:0000259" key="1">
    <source>
        <dbReference type="SMART" id="SM00745"/>
    </source>
</evidence>
<dbReference type="FunFam" id="1.20.58.80:FF:000014">
    <property type="entry name" value="Vacuolar protein-sorting-associated protein 4"/>
    <property type="match status" value="1"/>
</dbReference>
<feature type="domain" description="MIT" evidence="1">
    <location>
        <begin position="4"/>
        <end position="76"/>
    </location>
</feature>
<dbReference type="AlphaFoldDB" id="A0A4P9Z7R2"/>